<sequence>MTRLYNDPADFADEMIDGFVAANQNQVRRVTGGVVRSTKTPENQVALVIGGGSGHYPAFGGPVGQGLASGAAMGNLFASPSAHQVETVARAAHRGGGVLLSYGNYAGDVLHFSQAQDALTAAGVPTRTVVVTDDISSASVAEKQKRRGIAGDLTVFKSAAAAAQEGYPLDEVVRVAELANERTRSFGVAFSGCSLPGATDPLFTVPEGRMAVGMGIHGEPGIGETDVPTADGLATQFVEALLAELPDGISQAEGQRVGLILNGLGAVKYEELFVVYRGVARLLDEAGVTIVEPEVGELVTSFDMAGASLTLFWLDDELERFWRAPADTPAYRKGSVRVAEQLDAAEVEAEVEVSIPDASAESQAGARLAQLALEALQAVVTDNADELGRIDAVAGDGDHGIGMLRGSRAATAAALTVLEAGAGAETLLRRAADAWSDRAGGTSGALWGVALTAVGTELGDTAKPTAASVAAGVLAAKNGILTFGAEVGDKTMVDALVPFSDVLSREIAGGASLAAAWTLAATAATEAAAATAALLPRMGRARPHAEKSLGTPDAGAHSLALIVTVVADVLTAHSATVPAAAAHRDTTLQGDPA</sequence>
<gene>
    <name evidence="7" type="ORF">B7R25_15400</name>
</gene>
<dbReference type="RefSeq" id="WP_116419847.1">
    <property type="nucleotide sequence ID" value="NZ_NBXC01000030.1"/>
</dbReference>
<dbReference type="PROSITE" id="PS51480">
    <property type="entry name" value="DHAL"/>
    <property type="match status" value="1"/>
</dbReference>
<dbReference type="PANTHER" id="PTHR28629">
    <property type="entry name" value="TRIOKINASE/FMN CYCLASE"/>
    <property type="match status" value="1"/>
</dbReference>
<evidence type="ECO:0000313" key="8">
    <source>
        <dbReference type="Proteomes" id="UP000257080"/>
    </source>
</evidence>
<evidence type="ECO:0000313" key="7">
    <source>
        <dbReference type="EMBL" id="RFA24944.1"/>
    </source>
</evidence>
<evidence type="ECO:0000259" key="5">
    <source>
        <dbReference type="PROSITE" id="PS51480"/>
    </source>
</evidence>
<dbReference type="AlphaFoldDB" id="A0A3E0W685"/>
<dbReference type="InterPro" id="IPR004007">
    <property type="entry name" value="DhaL_dom"/>
</dbReference>
<dbReference type="SUPFAM" id="SSF82549">
    <property type="entry name" value="DAK1/DegV-like"/>
    <property type="match status" value="1"/>
</dbReference>
<feature type="domain" description="DhaK" evidence="6">
    <location>
        <begin position="7"/>
        <end position="331"/>
    </location>
</feature>
<keyword evidence="4" id="KW-0067">ATP-binding</keyword>
<evidence type="ECO:0000256" key="4">
    <source>
        <dbReference type="ARBA" id="ARBA00022840"/>
    </source>
</evidence>
<keyword evidence="1" id="KW-0808">Transferase</keyword>
<name>A0A3E0W685_9MICO</name>
<dbReference type="FunFam" id="1.25.40.340:FF:000002">
    <property type="entry name" value="Dihydroxyacetone kinase, L subunit"/>
    <property type="match status" value="1"/>
</dbReference>
<dbReference type="GO" id="GO:0005524">
    <property type="term" value="F:ATP binding"/>
    <property type="evidence" value="ECO:0007669"/>
    <property type="project" value="UniProtKB-KW"/>
</dbReference>
<dbReference type="SMART" id="SM01120">
    <property type="entry name" value="Dak2"/>
    <property type="match status" value="1"/>
</dbReference>
<dbReference type="InterPro" id="IPR036117">
    <property type="entry name" value="DhaL_dom_sf"/>
</dbReference>
<feature type="domain" description="DhaL" evidence="5">
    <location>
        <begin position="367"/>
        <end position="568"/>
    </location>
</feature>
<organism evidence="7 8">
    <name type="scientific">Subtercola boreus</name>
    <dbReference type="NCBI Taxonomy" id="120213"/>
    <lineage>
        <taxon>Bacteria</taxon>
        <taxon>Bacillati</taxon>
        <taxon>Actinomycetota</taxon>
        <taxon>Actinomycetes</taxon>
        <taxon>Micrococcales</taxon>
        <taxon>Microbacteriaceae</taxon>
        <taxon>Subtercola</taxon>
    </lineage>
</organism>
<evidence type="ECO:0000256" key="3">
    <source>
        <dbReference type="ARBA" id="ARBA00022777"/>
    </source>
</evidence>
<dbReference type="InterPro" id="IPR050861">
    <property type="entry name" value="Dihydroxyacetone_Kinase"/>
</dbReference>
<dbReference type="Pfam" id="PF02734">
    <property type="entry name" value="Dak2"/>
    <property type="match status" value="1"/>
</dbReference>
<dbReference type="GO" id="GO:0019563">
    <property type="term" value="P:glycerol catabolic process"/>
    <property type="evidence" value="ECO:0007669"/>
    <property type="project" value="TreeGrafter"/>
</dbReference>
<dbReference type="GO" id="GO:0005829">
    <property type="term" value="C:cytosol"/>
    <property type="evidence" value="ECO:0007669"/>
    <property type="project" value="TreeGrafter"/>
</dbReference>
<protein>
    <submittedName>
        <fullName evidence="7">D-erythrulose kinase</fullName>
    </submittedName>
</protein>
<reference evidence="7 8" key="1">
    <citation type="submission" date="2017-04" db="EMBL/GenBank/DDBJ databases">
        <title>Comparative genome analysis of Subtercola boreus.</title>
        <authorList>
            <person name="Cho Y.-J."/>
            <person name="Cho A."/>
            <person name="Kim O.-S."/>
            <person name="Lee J.-I."/>
        </authorList>
    </citation>
    <scope>NUCLEOTIDE SEQUENCE [LARGE SCALE GENOMIC DNA]</scope>
    <source>
        <strain evidence="7 8">P28004</strain>
    </source>
</reference>
<comment type="caution">
    <text evidence="7">The sequence shown here is derived from an EMBL/GenBank/DDBJ whole genome shotgun (WGS) entry which is preliminary data.</text>
</comment>
<evidence type="ECO:0000259" key="6">
    <source>
        <dbReference type="PROSITE" id="PS51481"/>
    </source>
</evidence>
<dbReference type="Pfam" id="PF02733">
    <property type="entry name" value="Dak1"/>
    <property type="match status" value="1"/>
</dbReference>
<dbReference type="Gene3D" id="1.25.40.340">
    <property type="match status" value="1"/>
</dbReference>
<proteinExistence type="predicted"/>
<dbReference type="FunFam" id="3.40.50.10440:FF:000001">
    <property type="entry name" value="Dihydroxyacetone kinase, DhaK subunit"/>
    <property type="match status" value="1"/>
</dbReference>
<keyword evidence="3 7" id="KW-0418">Kinase</keyword>
<dbReference type="PROSITE" id="PS51481">
    <property type="entry name" value="DHAK"/>
    <property type="match status" value="1"/>
</dbReference>
<dbReference type="PANTHER" id="PTHR28629:SF4">
    <property type="entry name" value="TRIOKINASE_FMN CYCLASE"/>
    <property type="match status" value="1"/>
</dbReference>
<dbReference type="EMBL" id="NBXE01000035">
    <property type="protein sequence ID" value="RFA24944.1"/>
    <property type="molecule type" value="Genomic_DNA"/>
</dbReference>
<dbReference type="Gene3D" id="3.40.50.10440">
    <property type="entry name" value="Dihydroxyacetone kinase, domain 1"/>
    <property type="match status" value="1"/>
</dbReference>
<evidence type="ECO:0000256" key="1">
    <source>
        <dbReference type="ARBA" id="ARBA00022679"/>
    </source>
</evidence>
<keyword evidence="2" id="KW-0547">Nucleotide-binding</keyword>
<dbReference type="Gene3D" id="3.30.1180.20">
    <property type="entry name" value="Dihydroxyacetone kinase, domain 2"/>
    <property type="match status" value="1"/>
</dbReference>
<evidence type="ECO:0000256" key="2">
    <source>
        <dbReference type="ARBA" id="ARBA00022741"/>
    </source>
</evidence>
<dbReference type="Proteomes" id="UP000257080">
    <property type="component" value="Unassembled WGS sequence"/>
</dbReference>
<dbReference type="OrthoDB" id="9806345at2"/>
<accession>A0A3E0W685</accession>
<dbReference type="InterPro" id="IPR004006">
    <property type="entry name" value="DhaK_dom"/>
</dbReference>
<dbReference type="SUPFAM" id="SSF101473">
    <property type="entry name" value="DhaL-like"/>
    <property type="match status" value="1"/>
</dbReference>
<dbReference type="NCBIfam" id="NF011049">
    <property type="entry name" value="PRK14479.1"/>
    <property type="match status" value="1"/>
</dbReference>
<dbReference type="GO" id="GO:0004371">
    <property type="term" value="F:glycerone kinase activity"/>
    <property type="evidence" value="ECO:0007669"/>
    <property type="project" value="InterPro"/>
</dbReference>